<protein>
    <submittedName>
        <fullName evidence="7">PurR-regulated permease PerM</fullName>
    </submittedName>
</protein>
<evidence type="ECO:0000256" key="2">
    <source>
        <dbReference type="ARBA" id="ARBA00009773"/>
    </source>
</evidence>
<dbReference type="InterPro" id="IPR002549">
    <property type="entry name" value="AI-2E-like"/>
</dbReference>
<evidence type="ECO:0000256" key="6">
    <source>
        <dbReference type="SAM" id="Phobius"/>
    </source>
</evidence>
<evidence type="ECO:0000256" key="1">
    <source>
        <dbReference type="ARBA" id="ARBA00004141"/>
    </source>
</evidence>
<evidence type="ECO:0000313" key="7">
    <source>
        <dbReference type="EMBL" id="MDR6221980.1"/>
    </source>
</evidence>
<dbReference type="EMBL" id="JAVDQI010000001">
    <property type="protein sequence ID" value="MDR6221980.1"/>
    <property type="molecule type" value="Genomic_DNA"/>
</dbReference>
<accession>A0AA90TY04</accession>
<feature type="transmembrane region" description="Helical" evidence="6">
    <location>
        <begin position="304"/>
        <end position="329"/>
    </location>
</feature>
<evidence type="ECO:0000313" key="8">
    <source>
        <dbReference type="Proteomes" id="UP001185015"/>
    </source>
</evidence>
<keyword evidence="3 6" id="KW-0812">Transmembrane</keyword>
<sequence>MVTDISGELFPQISSKWKMVLSVALVLLFSLFIIILLPIADGIMLGLVFAYIARPIYNFIKMKRHLGALVATMFIVIPIVLIFGMGVIEIANQLIWITENQGAVIESLLDFIRNLNIPDAYYENIQQTIWNSSLSILPLLGNLVFVSYARGIAMFMINLLVAVLVCYFLLADGDGLYRSVLRIIPKGNQHLVKRYVHHMDIILSGVFIGNAYAALSVSTLSIIVFYAFGLSHVLALATLIFVASAIPMFAGYMVLVVLTIVRYFSLGFESALIFFAVSSIIIYAPPEFFLRPYLASIKSRIHPFLIMLAFLGGAFVGGIAGFFAAPILLGTLVSAYRVYVEDLEYVPPEASSDE</sequence>
<dbReference type="RefSeq" id="WP_270096219.1">
    <property type="nucleotide sequence ID" value="NZ_JAQFFK010000003.1"/>
</dbReference>
<comment type="subcellular location">
    <subcellularLocation>
        <location evidence="1">Membrane</location>
        <topology evidence="1">Multi-pass membrane protein</topology>
    </subcellularLocation>
</comment>
<name>A0AA90TY04_9EURY</name>
<feature type="transmembrane region" description="Helical" evidence="6">
    <location>
        <begin position="201"/>
        <end position="228"/>
    </location>
</feature>
<dbReference type="AlphaFoldDB" id="A0AA90TY04"/>
<dbReference type="Pfam" id="PF01594">
    <property type="entry name" value="AI-2E_transport"/>
    <property type="match status" value="1"/>
</dbReference>
<feature type="transmembrane region" description="Helical" evidence="6">
    <location>
        <begin position="65"/>
        <end position="88"/>
    </location>
</feature>
<reference evidence="7 8" key="1">
    <citation type="submission" date="2023-07" db="EMBL/GenBank/DDBJ databases">
        <title>Genomic Encyclopedia of Type Strains, Phase IV (KMG-IV): sequencing the most valuable type-strain genomes for metagenomic binning, comparative biology and taxonomic classification.</title>
        <authorList>
            <person name="Goeker M."/>
        </authorList>
    </citation>
    <scope>NUCLEOTIDE SEQUENCE [LARGE SCALE GENOMIC DNA]</scope>
    <source>
        <strain evidence="7 8">DSM 17273</strain>
    </source>
</reference>
<evidence type="ECO:0000256" key="3">
    <source>
        <dbReference type="ARBA" id="ARBA00022692"/>
    </source>
</evidence>
<feature type="transmembrane region" description="Helical" evidence="6">
    <location>
        <begin position="148"/>
        <end position="170"/>
    </location>
</feature>
<dbReference type="PANTHER" id="PTHR21716:SF4">
    <property type="entry name" value="TRANSMEMBRANE PROTEIN 245"/>
    <property type="match status" value="1"/>
</dbReference>
<evidence type="ECO:0000256" key="5">
    <source>
        <dbReference type="ARBA" id="ARBA00023136"/>
    </source>
</evidence>
<organism evidence="7 8">
    <name type="scientific">Methanococcoides alaskense</name>
    <dbReference type="NCBI Taxonomy" id="325778"/>
    <lineage>
        <taxon>Archaea</taxon>
        <taxon>Methanobacteriati</taxon>
        <taxon>Methanobacteriota</taxon>
        <taxon>Stenosarchaea group</taxon>
        <taxon>Methanomicrobia</taxon>
        <taxon>Methanosarcinales</taxon>
        <taxon>Methanosarcinaceae</taxon>
        <taxon>Methanococcoides</taxon>
    </lineage>
</organism>
<feature type="transmembrane region" description="Helical" evidence="6">
    <location>
        <begin position="263"/>
        <end position="284"/>
    </location>
</feature>
<evidence type="ECO:0000256" key="4">
    <source>
        <dbReference type="ARBA" id="ARBA00022989"/>
    </source>
</evidence>
<keyword evidence="4 6" id="KW-1133">Transmembrane helix</keyword>
<comment type="similarity">
    <text evidence="2">Belongs to the autoinducer-2 exporter (AI-2E) (TC 2.A.86) family.</text>
</comment>
<proteinExistence type="inferred from homology"/>
<dbReference type="PANTHER" id="PTHR21716">
    <property type="entry name" value="TRANSMEMBRANE PROTEIN"/>
    <property type="match status" value="1"/>
</dbReference>
<keyword evidence="8" id="KW-1185">Reference proteome</keyword>
<dbReference type="Proteomes" id="UP001185015">
    <property type="component" value="Unassembled WGS sequence"/>
</dbReference>
<comment type="caution">
    <text evidence="7">The sequence shown here is derived from an EMBL/GenBank/DDBJ whole genome shotgun (WGS) entry which is preliminary data.</text>
</comment>
<dbReference type="GO" id="GO:0016020">
    <property type="term" value="C:membrane"/>
    <property type="evidence" value="ECO:0007669"/>
    <property type="project" value="UniProtKB-SubCell"/>
</dbReference>
<gene>
    <name evidence="7" type="ORF">J2750_000412</name>
</gene>
<keyword evidence="5 6" id="KW-0472">Membrane</keyword>
<feature type="transmembrane region" description="Helical" evidence="6">
    <location>
        <begin position="234"/>
        <end position="256"/>
    </location>
</feature>
<feature type="transmembrane region" description="Helical" evidence="6">
    <location>
        <begin position="20"/>
        <end position="53"/>
    </location>
</feature>